<evidence type="ECO:0000256" key="4">
    <source>
        <dbReference type="ARBA" id="ARBA00022519"/>
    </source>
</evidence>
<keyword evidence="4 9" id="KW-0997">Cell inner membrane</keyword>
<feature type="transmembrane region" description="Helical" evidence="9">
    <location>
        <begin position="157"/>
        <end position="182"/>
    </location>
</feature>
<dbReference type="EMBL" id="JABBFZ010000006">
    <property type="protein sequence ID" value="NML31922.1"/>
    <property type="molecule type" value="Genomic_DNA"/>
</dbReference>
<keyword evidence="5 9" id="KW-0812">Transmembrane</keyword>
<evidence type="ECO:0000256" key="8">
    <source>
        <dbReference type="ARBA" id="ARBA00038436"/>
    </source>
</evidence>
<dbReference type="PANTHER" id="PTHR35011:SF2">
    <property type="entry name" value="2,3-DIKETO-L-GULONATE TRAP TRANSPORTER SMALL PERMEASE PROTEIN YIAM"/>
    <property type="match status" value="1"/>
</dbReference>
<keyword evidence="2 9" id="KW-0813">Transport</keyword>
<comment type="similarity">
    <text evidence="8 9">Belongs to the TRAP transporter small permease family.</text>
</comment>
<dbReference type="GO" id="GO:0005886">
    <property type="term" value="C:plasma membrane"/>
    <property type="evidence" value="ECO:0007669"/>
    <property type="project" value="UniProtKB-SubCell"/>
</dbReference>
<dbReference type="GO" id="GO:0022857">
    <property type="term" value="F:transmembrane transporter activity"/>
    <property type="evidence" value="ECO:0007669"/>
    <property type="project" value="UniProtKB-UniRule"/>
</dbReference>
<evidence type="ECO:0000256" key="9">
    <source>
        <dbReference type="RuleBase" id="RU369079"/>
    </source>
</evidence>
<dbReference type="Pfam" id="PF04290">
    <property type="entry name" value="DctQ"/>
    <property type="match status" value="1"/>
</dbReference>
<evidence type="ECO:0000256" key="3">
    <source>
        <dbReference type="ARBA" id="ARBA00022475"/>
    </source>
</evidence>
<evidence type="ECO:0000313" key="11">
    <source>
        <dbReference type="EMBL" id="NML31922.1"/>
    </source>
</evidence>
<evidence type="ECO:0000256" key="7">
    <source>
        <dbReference type="ARBA" id="ARBA00023136"/>
    </source>
</evidence>
<evidence type="ECO:0000313" key="12">
    <source>
        <dbReference type="Proteomes" id="UP000583127"/>
    </source>
</evidence>
<dbReference type="InterPro" id="IPR055348">
    <property type="entry name" value="DctQ"/>
</dbReference>
<sequence>MMPSNSSNPSDPLNTMATRHGVALDKGCATRWLRRVLGAIVALVLCLIMGLTFCDVFMRYWFAAPIRGASEIVRFAMAILIFSAFPLVTLDQQHITVNLLQGRLGRVGSWLQQLFVLLVSVIALGIMTWQLASDGADLARNRLTTTVLEWPLAPLSYYMSALAGVTLLVLVVLTLVHLTALLRREAV</sequence>
<feature type="transmembrane region" description="Helical" evidence="9">
    <location>
        <begin position="72"/>
        <end position="90"/>
    </location>
</feature>
<keyword evidence="3" id="KW-1003">Cell membrane</keyword>
<dbReference type="PANTHER" id="PTHR35011">
    <property type="entry name" value="2,3-DIKETO-L-GULONATE TRAP TRANSPORTER SMALL PERMEASE PROTEIN YIAM"/>
    <property type="match status" value="1"/>
</dbReference>
<evidence type="ECO:0000256" key="1">
    <source>
        <dbReference type="ARBA" id="ARBA00004429"/>
    </source>
</evidence>
<dbReference type="InterPro" id="IPR007387">
    <property type="entry name" value="TRAP_DctQ"/>
</dbReference>
<dbReference type="AlphaFoldDB" id="A0A7X9X5M3"/>
<feature type="domain" description="Tripartite ATP-independent periplasmic transporters DctQ component" evidence="10">
    <location>
        <begin position="48"/>
        <end position="173"/>
    </location>
</feature>
<comment type="caution">
    <text evidence="11">The sequence shown here is derived from an EMBL/GenBank/DDBJ whole genome shotgun (WGS) entry which is preliminary data.</text>
</comment>
<evidence type="ECO:0000256" key="6">
    <source>
        <dbReference type="ARBA" id="ARBA00022989"/>
    </source>
</evidence>
<evidence type="ECO:0000256" key="5">
    <source>
        <dbReference type="ARBA" id="ARBA00022692"/>
    </source>
</evidence>
<organism evidence="11 12">
    <name type="scientific">Paraburkholderia antibiotica</name>
    <dbReference type="NCBI Taxonomy" id="2728839"/>
    <lineage>
        <taxon>Bacteria</taxon>
        <taxon>Pseudomonadati</taxon>
        <taxon>Pseudomonadota</taxon>
        <taxon>Betaproteobacteria</taxon>
        <taxon>Burkholderiales</taxon>
        <taxon>Burkholderiaceae</taxon>
        <taxon>Paraburkholderia</taxon>
    </lineage>
</organism>
<evidence type="ECO:0000256" key="2">
    <source>
        <dbReference type="ARBA" id="ARBA00022448"/>
    </source>
</evidence>
<keyword evidence="7 9" id="KW-0472">Membrane</keyword>
<accession>A0A7X9X5M3</accession>
<keyword evidence="12" id="KW-1185">Reference proteome</keyword>
<keyword evidence="6 9" id="KW-1133">Transmembrane helix</keyword>
<comment type="function">
    <text evidence="9">Part of the tripartite ATP-independent periplasmic (TRAP) transport system.</text>
</comment>
<dbReference type="GO" id="GO:0015740">
    <property type="term" value="P:C4-dicarboxylate transport"/>
    <property type="evidence" value="ECO:0007669"/>
    <property type="project" value="TreeGrafter"/>
</dbReference>
<comment type="subunit">
    <text evidence="9">The complex comprises the extracytoplasmic solute receptor protein and the two transmembrane proteins.</text>
</comment>
<proteinExistence type="inferred from homology"/>
<feature type="transmembrane region" description="Helical" evidence="9">
    <location>
        <begin position="110"/>
        <end position="132"/>
    </location>
</feature>
<name>A0A7X9X5M3_9BURK</name>
<dbReference type="Proteomes" id="UP000583127">
    <property type="component" value="Unassembled WGS sequence"/>
</dbReference>
<protein>
    <recommendedName>
        <fullName evidence="9">TRAP transporter small permease protein</fullName>
    </recommendedName>
</protein>
<gene>
    <name evidence="11" type="ORF">HHL14_13880</name>
</gene>
<feature type="transmembrane region" description="Helical" evidence="9">
    <location>
        <begin position="36"/>
        <end position="60"/>
    </location>
</feature>
<dbReference type="RefSeq" id="WP_169498168.1">
    <property type="nucleotide sequence ID" value="NZ_JABBFZ010000006.1"/>
</dbReference>
<reference evidence="11 12" key="1">
    <citation type="submission" date="2020-04" db="EMBL/GenBank/DDBJ databases">
        <title>Paraburkholderia sp. G-4-1-8 isolated from soil.</title>
        <authorList>
            <person name="Dahal R.H."/>
        </authorList>
    </citation>
    <scope>NUCLEOTIDE SEQUENCE [LARGE SCALE GENOMIC DNA]</scope>
    <source>
        <strain evidence="11 12">G-4-1-8</strain>
    </source>
</reference>
<evidence type="ECO:0000259" key="10">
    <source>
        <dbReference type="Pfam" id="PF04290"/>
    </source>
</evidence>
<comment type="subcellular location">
    <subcellularLocation>
        <location evidence="1 9">Cell inner membrane</location>
        <topology evidence="1 9">Multi-pass membrane protein</topology>
    </subcellularLocation>
</comment>